<keyword evidence="1" id="KW-0812">Transmembrane</keyword>
<dbReference type="EMBL" id="JAYWLC010000015">
    <property type="protein sequence ID" value="MER5173130.1"/>
    <property type="molecule type" value="Genomic_DNA"/>
</dbReference>
<keyword evidence="1" id="KW-1133">Transmembrane helix</keyword>
<keyword evidence="3" id="KW-1185">Reference proteome</keyword>
<evidence type="ECO:0000313" key="2">
    <source>
        <dbReference type="EMBL" id="MER5173130.1"/>
    </source>
</evidence>
<comment type="caution">
    <text evidence="2">The sequence shown here is derived from an EMBL/GenBank/DDBJ whole genome shotgun (WGS) entry which is preliminary data.</text>
</comment>
<sequence length="80" mass="8381">MRAFAIILLVISALMGLISLVFAPLLVSLTCANTTCTHETALALSVLFMIAPLILCVLGIGLSVVLFKRSAPKDAPPEEG</sequence>
<dbReference type="RefSeq" id="WP_350938389.1">
    <property type="nucleotide sequence ID" value="NZ_JAYWLC010000015.1"/>
</dbReference>
<feature type="transmembrane region" description="Helical" evidence="1">
    <location>
        <begin position="42"/>
        <end position="67"/>
    </location>
</feature>
<gene>
    <name evidence="2" type="ORF">VSX56_15280</name>
</gene>
<evidence type="ECO:0000313" key="3">
    <source>
        <dbReference type="Proteomes" id="UP001438953"/>
    </source>
</evidence>
<reference evidence="2 3" key="2">
    <citation type="submission" date="2024-06" db="EMBL/GenBank/DDBJ databases">
        <title>Thioclava kandeliae sp. nov. from a rhizosphere soil sample of Kandelia candel in a mangrove.</title>
        <authorList>
            <person name="Mu T."/>
        </authorList>
    </citation>
    <scope>NUCLEOTIDE SEQUENCE [LARGE SCALE GENOMIC DNA]</scope>
    <source>
        <strain evidence="2 3">CPCC 100088</strain>
    </source>
</reference>
<keyword evidence="1" id="KW-0472">Membrane</keyword>
<proteinExistence type="predicted"/>
<protein>
    <submittedName>
        <fullName evidence="2">Uncharacterized protein</fullName>
    </submittedName>
</protein>
<accession>A0ABV1SJT5</accession>
<dbReference type="Proteomes" id="UP001438953">
    <property type="component" value="Unassembled WGS sequence"/>
</dbReference>
<name>A0ABV1SJT5_9RHOB</name>
<evidence type="ECO:0000256" key="1">
    <source>
        <dbReference type="SAM" id="Phobius"/>
    </source>
</evidence>
<organism evidence="2 3">
    <name type="scientific">Thioclava kandeliae</name>
    <dbReference type="NCBI Taxonomy" id="3070818"/>
    <lineage>
        <taxon>Bacteria</taxon>
        <taxon>Pseudomonadati</taxon>
        <taxon>Pseudomonadota</taxon>
        <taxon>Alphaproteobacteria</taxon>
        <taxon>Rhodobacterales</taxon>
        <taxon>Paracoccaceae</taxon>
        <taxon>Thioclava</taxon>
    </lineage>
</organism>
<reference evidence="2 3" key="1">
    <citation type="submission" date="2024-01" db="EMBL/GenBank/DDBJ databases">
        <authorList>
            <person name="Deng Y."/>
            <person name="Su J."/>
        </authorList>
    </citation>
    <scope>NUCLEOTIDE SEQUENCE [LARGE SCALE GENOMIC DNA]</scope>
    <source>
        <strain evidence="2 3">CPCC 100088</strain>
    </source>
</reference>